<protein>
    <recommendedName>
        <fullName evidence="3">Type IX secretion system membrane protein PorP/SprF</fullName>
    </recommendedName>
</protein>
<evidence type="ECO:0000313" key="2">
    <source>
        <dbReference type="Proteomes" id="UP000249645"/>
    </source>
</evidence>
<dbReference type="Proteomes" id="UP000249645">
    <property type="component" value="Unassembled WGS sequence"/>
</dbReference>
<organism evidence="1 2">
    <name type="scientific">Pseudopedobacter saltans</name>
    <dbReference type="NCBI Taxonomy" id="151895"/>
    <lineage>
        <taxon>Bacteria</taxon>
        <taxon>Pseudomonadati</taxon>
        <taxon>Bacteroidota</taxon>
        <taxon>Sphingobacteriia</taxon>
        <taxon>Sphingobacteriales</taxon>
        <taxon>Sphingobacteriaceae</taxon>
        <taxon>Pseudopedobacter</taxon>
    </lineage>
</organism>
<reference evidence="1 2" key="1">
    <citation type="submission" date="2017-11" db="EMBL/GenBank/DDBJ databases">
        <title>Infants hospitalized years apart are colonized by the same room-sourced microbial strains.</title>
        <authorList>
            <person name="Brooks B."/>
            <person name="Olm M.R."/>
            <person name="Firek B.A."/>
            <person name="Baker R."/>
            <person name="Thomas B.C."/>
            <person name="Morowitz M.J."/>
            <person name="Banfield J.F."/>
        </authorList>
    </citation>
    <scope>NUCLEOTIDE SEQUENCE [LARGE SCALE GENOMIC DNA]</scope>
    <source>
        <strain evidence="1">S2_009_000_R2_76</strain>
    </source>
</reference>
<evidence type="ECO:0008006" key="3">
    <source>
        <dbReference type="Google" id="ProtNLM"/>
    </source>
</evidence>
<dbReference type="AlphaFoldDB" id="A0A2W5GLU2"/>
<proteinExistence type="predicted"/>
<gene>
    <name evidence="1" type="ORF">DI598_16215</name>
</gene>
<dbReference type="EMBL" id="QFOI01000394">
    <property type="protein sequence ID" value="PZP43039.1"/>
    <property type="molecule type" value="Genomic_DNA"/>
</dbReference>
<evidence type="ECO:0000313" key="1">
    <source>
        <dbReference type="EMBL" id="PZP43039.1"/>
    </source>
</evidence>
<feature type="non-terminal residue" evidence="1">
    <location>
        <position position="1"/>
    </location>
</feature>
<accession>A0A2W5GLU2</accession>
<dbReference type="InterPro" id="IPR019861">
    <property type="entry name" value="PorP/SprF_Bacteroidetes"/>
</dbReference>
<dbReference type="Pfam" id="PF11751">
    <property type="entry name" value="PorP_SprF"/>
    <property type="match status" value="1"/>
</dbReference>
<sequence>GYTDKSAQGAVNFNYFSFSSAFHKGLDEEGLQQIGLGIQATYANMIINTGKLRFADQITPYGFTNVTQENFGNSTLKNNYFDVNAGLLYSYSTSEDNNYYIGASMYHINRPKQNFTIGDYEVAPRYTFNGGGYFSIGDQKYLHLSALHSRQSGTNETLIGGAMQFQLSDPYNTLTNTNFFAGGWVRFNDAIIPYIGLEYYNVRLGVTYDINTSNTKTVSQSRNGVELSLQYLFKKNGGSSSYVRRPNPWY</sequence>
<dbReference type="SUPFAM" id="SSF56935">
    <property type="entry name" value="Porins"/>
    <property type="match status" value="1"/>
</dbReference>
<comment type="caution">
    <text evidence="1">The sequence shown here is derived from an EMBL/GenBank/DDBJ whole genome shotgun (WGS) entry which is preliminary data.</text>
</comment>
<name>A0A2W5GLU2_9SPHI</name>